<organism evidence="1 2">
    <name type="scientific">Shewanella carassii</name>
    <dbReference type="NCBI Taxonomy" id="1987584"/>
    <lineage>
        <taxon>Bacteria</taxon>
        <taxon>Pseudomonadati</taxon>
        <taxon>Pseudomonadota</taxon>
        <taxon>Gammaproteobacteria</taxon>
        <taxon>Alteromonadales</taxon>
        <taxon>Shewanellaceae</taxon>
        <taxon>Shewanella</taxon>
    </lineage>
</organism>
<dbReference type="Proteomes" id="UP000606498">
    <property type="component" value="Unassembled WGS sequence"/>
</dbReference>
<evidence type="ECO:0000313" key="2">
    <source>
        <dbReference type="Proteomes" id="UP000606498"/>
    </source>
</evidence>
<sequence>MNDIEVTTRLSSDEAEQKDVNLKLKLKRVPVAGEFIEREGAVFKVEAVMHYADSNRVSLDIGFGFPDVDLEAERKKLHESAYRRRKR</sequence>
<name>A0ABQ1T110_9GAMM</name>
<proteinExistence type="predicted"/>
<evidence type="ECO:0008006" key="3">
    <source>
        <dbReference type="Google" id="ProtNLM"/>
    </source>
</evidence>
<dbReference type="RefSeq" id="WP_100145311.1">
    <property type="nucleotide sequence ID" value="NZ_BMKO01000004.1"/>
</dbReference>
<dbReference type="EMBL" id="BMKO01000004">
    <property type="protein sequence ID" value="GGE77515.1"/>
    <property type="molecule type" value="Genomic_DNA"/>
</dbReference>
<keyword evidence="2" id="KW-1185">Reference proteome</keyword>
<protein>
    <recommendedName>
        <fullName evidence="3">PilZ domain-containing protein</fullName>
    </recommendedName>
</protein>
<reference evidence="2" key="1">
    <citation type="journal article" date="2019" name="Int. J. Syst. Evol. Microbiol.">
        <title>The Global Catalogue of Microorganisms (GCM) 10K type strain sequencing project: providing services to taxonomists for standard genome sequencing and annotation.</title>
        <authorList>
            <consortium name="The Broad Institute Genomics Platform"/>
            <consortium name="The Broad Institute Genome Sequencing Center for Infectious Disease"/>
            <person name="Wu L."/>
            <person name="Ma J."/>
        </authorList>
    </citation>
    <scope>NUCLEOTIDE SEQUENCE [LARGE SCALE GENOMIC DNA]</scope>
    <source>
        <strain evidence="2">CGMCC 1.16033</strain>
    </source>
</reference>
<comment type="caution">
    <text evidence="1">The sequence shown here is derived from an EMBL/GenBank/DDBJ whole genome shotgun (WGS) entry which is preliminary data.</text>
</comment>
<gene>
    <name evidence="1" type="ORF">GCM10011520_17550</name>
</gene>
<accession>A0ABQ1T110</accession>
<evidence type="ECO:0000313" key="1">
    <source>
        <dbReference type="EMBL" id="GGE77515.1"/>
    </source>
</evidence>